<protein>
    <recommendedName>
        <fullName evidence="1">DinB-like domain-containing protein</fullName>
    </recommendedName>
</protein>
<sequence>MNETRRFLRHATATIAYRGAKTLRGAPPEFAHFKADPTTRTPLEILAHIGDLLEVSAARLRGPGQWNPQPPDTWEKQTARFHAALKSIDDALASDAAIDVPLTTWYQGPFADALTHVGQLAMLRRMFGHPMKGEAYFYAPIEAGRVGPDQTATDPKYEFD</sequence>
<dbReference type="SUPFAM" id="SSF109854">
    <property type="entry name" value="DinB/YfiT-like putative metalloenzymes"/>
    <property type="match status" value="1"/>
</dbReference>
<evidence type="ECO:0000259" key="1">
    <source>
        <dbReference type="Pfam" id="PF12867"/>
    </source>
</evidence>
<dbReference type="Proteomes" id="UP000319836">
    <property type="component" value="Unassembled WGS sequence"/>
</dbReference>
<dbReference type="InterPro" id="IPR034660">
    <property type="entry name" value="DinB/YfiT-like"/>
</dbReference>
<proteinExistence type="predicted"/>
<dbReference type="InterPro" id="IPR024775">
    <property type="entry name" value="DinB-like"/>
</dbReference>
<feature type="domain" description="DinB-like" evidence="1">
    <location>
        <begin position="21"/>
        <end position="112"/>
    </location>
</feature>
<comment type="caution">
    <text evidence="2">The sequence shown here is derived from an EMBL/GenBank/DDBJ whole genome shotgun (WGS) entry which is preliminary data.</text>
</comment>
<dbReference type="Pfam" id="PF12867">
    <property type="entry name" value="DinB_2"/>
    <property type="match status" value="1"/>
</dbReference>
<name>A0A538U9U9_UNCEI</name>
<organism evidence="2 3">
    <name type="scientific">Eiseniibacteriota bacterium</name>
    <dbReference type="NCBI Taxonomy" id="2212470"/>
    <lineage>
        <taxon>Bacteria</taxon>
        <taxon>Candidatus Eiseniibacteriota</taxon>
    </lineage>
</organism>
<evidence type="ECO:0000313" key="2">
    <source>
        <dbReference type="EMBL" id="TMQ72620.1"/>
    </source>
</evidence>
<gene>
    <name evidence="2" type="ORF">E6K80_02335</name>
</gene>
<dbReference type="AlphaFoldDB" id="A0A538U9U9"/>
<evidence type="ECO:0000313" key="3">
    <source>
        <dbReference type="Proteomes" id="UP000319836"/>
    </source>
</evidence>
<reference evidence="2 3" key="1">
    <citation type="journal article" date="2019" name="Nat. Microbiol.">
        <title>Mediterranean grassland soil C-N compound turnover is dependent on rainfall and depth, and is mediated by genomically divergent microorganisms.</title>
        <authorList>
            <person name="Diamond S."/>
            <person name="Andeer P.F."/>
            <person name="Li Z."/>
            <person name="Crits-Christoph A."/>
            <person name="Burstein D."/>
            <person name="Anantharaman K."/>
            <person name="Lane K.R."/>
            <person name="Thomas B.C."/>
            <person name="Pan C."/>
            <person name="Northen T.R."/>
            <person name="Banfield J.F."/>
        </authorList>
    </citation>
    <scope>NUCLEOTIDE SEQUENCE [LARGE SCALE GENOMIC DNA]</scope>
    <source>
        <strain evidence="2">WS_10</strain>
    </source>
</reference>
<dbReference type="Gene3D" id="1.20.120.450">
    <property type="entry name" value="dinb family like domain"/>
    <property type="match status" value="1"/>
</dbReference>
<accession>A0A538U9U9</accession>
<dbReference type="EMBL" id="VBPA01000050">
    <property type="protein sequence ID" value="TMQ72620.1"/>
    <property type="molecule type" value="Genomic_DNA"/>
</dbReference>